<evidence type="ECO:0000256" key="1">
    <source>
        <dbReference type="ARBA" id="ARBA00022574"/>
    </source>
</evidence>
<protein>
    <submittedName>
        <fullName evidence="4">Uncharacterized protein</fullName>
    </submittedName>
</protein>
<feature type="repeat" description="WD" evidence="3">
    <location>
        <begin position="222"/>
        <end position="263"/>
    </location>
</feature>
<dbReference type="Proteomes" id="UP001054252">
    <property type="component" value="Unassembled WGS sequence"/>
</dbReference>
<evidence type="ECO:0000256" key="2">
    <source>
        <dbReference type="ARBA" id="ARBA00022737"/>
    </source>
</evidence>
<accession>A0AAV5LEG2</accession>
<feature type="repeat" description="WD" evidence="3">
    <location>
        <begin position="309"/>
        <end position="341"/>
    </location>
</feature>
<dbReference type="PRINTS" id="PR00320">
    <property type="entry name" value="GPROTEINBRPT"/>
</dbReference>
<evidence type="ECO:0000313" key="5">
    <source>
        <dbReference type="Proteomes" id="UP001054252"/>
    </source>
</evidence>
<dbReference type="PANTHER" id="PTHR14221:SF31">
    <property type="entry name" value="TRANSDUCIN_WD40 REPEAT-LIKE SUPERFAMILY PROTEIN"/>
    <property type="match status" value="1"/>
</dbReference>
<comment type="caution">
    <text evidence="4">The sequence shown here is derived from an EMBL/GenBank/DDBJ whole genome shotgun (WGS) entry which is preliminary data.</text>
</comment>
<dbReference type="SMART" id="SM00320">
    <property type="entry name" value="WD40"/>
    <property type="match status" value="6"/>
</dbReference>
<dbReference type="EMBL" id="BPVZ01000111">
    <property type="protein sequence ID" value="GKV35463.1"/>
    <property type="molecule type" value="Genomic_DNA"/>
</dbReference>
<dbReference type="InterPro" id="IPR036322">
    <property type="entry name" value="WD40_repeat_dom_sf"/>
</dbReference>
<dbReference type="AlphaFoldDB" id="A0AAV5LEG2"/>
<keyword evidence="1 3" id="KW-0853">WD repeat</keyword>
<dbReference type="InterPro" id="IPR040324">
    <property type="entry name" value="WDR44/Dgr2"/>
</dbReference>
<dbReference type="Pfam" id="PF00400">
    <property type="entry name" value="WD40"/>
    <property type="match status" value="4"/>
</dbReference>
<dbReference type="Gene3D" id="2.130.10.10">
    <property type="entry name" value="YVTN repeat-like/Quinoprotein amine dehydrogenase"/>
    <property type="match status" value="1"/>
</dbReference>
<keyword evidence="5" id="KW-1185">Reference proteome</keyword>
<feature type="repeat" description="WD" evidence="3">
    <location>
        <begin position="349"/>
        <end position="391"/>
    </location>
</feature>
<dbReference type="InterPro" id="IPR020472">
    <property type="entry name" value="WD40_PAC1"/>
</dbReference>
<name>A0AAV5LEG2_9ROSI</name>
<evidence type="ECO:0000313" key="4">
    <source>
        <dbReference type="EMBL" id="GKV35463.1"/>
    </source>
</evidence>
<gene>
    <name evidence="4" type="ORF">SLEP1_g43727</name>
</gene>
<evidence type="ECO:0000256" key="3">
    <source>
        <dbReference type="PROSITE-ProRule" id="PRU00221"/>
    </source>
</evidence>
<organism evidence="4 5">
    <name type="scientific">Rubroshorea leprosula</name>
    <dbReference type="NCBI Taxonomy" id="152421"/>
    <lineage>
        <taxon>Eukaryota</taxon>
        <taxon>Viridiplantae</taxon>
        <taxon>Streptophyta</taxon>
        <taxon>Embryophyta</taxon>
        <taxon>Tracheophyta</taxon>
        <taxon>Spermatophyta</taxon>
        <taxon>Magnoliopsida</taxon>
        <taxon>eudicotyledons</taxon>
        <taxon>Gunneridae</taxon>
        <taxon>Pentapetalae</taxon>
        <taxon>rosids</taxon>
        <taxon>malvids</taxon>
        <taxon>Malvales</taxon>
        <taxon>Dipterocarpaceae</taxon>
        <taxon>Rubroshorea</taxon>
    </lineage>
</organism>
<dbReference type="SUPFAM" id="SSF50978">
    <property type="entry name" value="WD40 repeat-like"/>
    <property type="match status" value="1"/>
</dbReference>
<proteinExistence type="predicted"/>
<dbReference type="FunFam" id="2.130.10.10:FF:000849">
    <property type="entry name" value="WD repeat-containing protein 44"/>
    <property type="match status" value="1"/>
</dbReference>
<dbReference type="InterPro" id="IPR015943">
    <property type="entry name" value="WD40/YVTN_repeat-like_dom_sf"/>
</dbReference>
<sequence length="674" mass="76124">MLSSDEGDGDVFFDSVDCLSNEESVVAKEGAGCLKLGYEIWMDEPQSIKQRRQRFFHGIGLDEFVPENEVCLDNSSQILGVERIIQSSGAVMSSSVSHGDVSEVDFVCCERERTCETNSMADEWEQDQKAVIQGEYNGLSPTEEFEQREAQVHLEDDKNANVNKKKLKKLWKHIVKMRRRHNRCAPEVSKPYIEVPVINGIKVKPNKKQYMEFTALYMEQEIQAHKGFIWTMNFSPDGQYLATGGEDGVVRIWQVTSTDASCEPFMTGSNIYSKMKERKSGFVGKMSSQAPVIIPKYNFQIEESPLQEFHGHSSDVLDLAWSSSNFLLSSSMDKTVRLWQVGCDHCLNQFHHNNYVTCIQFNPNDENFFISGCIDGKVRIWGVSEKQVVDWADMRDVITAICYQNNGKGFIVGTITGRCRFYEALGDDVKLTAEIHIQGRKKASGNRITGIQCCQDESQRFMITSEDSKVRIFDGLDVVHKFRGVPKSGSQMSASFTSTGRHIISVGEDCHVYVWNYNNFGIQSQKHKKSVSSCERFFCEDVSVAVPWSGPGLGQMHVGVGPHCCSTGHDHLEGACRIRESGQFSIGNWLSMDVTSFRGSSATWPEEKLHLWDVTFGEDEVYASRTADHKQQQHHCWRTSNSMVPSETWGLVIVAAGWDGRIKTFRNHGMPVRL</sequence>
<dbReference type="InterPro" id="IPR001680">
    <property type="entry name" value="WD40_rpt"/>
</dbReference>
<dbReference type="PANTHER" id="PTHR14221">
    <property type="entry name" value="WD REPEAT DOMAIN 44"/>
    <property type="match status" value="1"/>
</dbReference>
<dbReference type="PROSITE" id="PS50294">
    <property type="entry name" value="WD_REPEATS_REGION"/>
    <property type="match status" value="3"/>
</dbReference>
<dbReference type="PROSITE" id="PS50082">
    <property type="entry name" value="WD_REPEATS_2"/>
    <property type="match status" value="3"/>
</dbReference>
<reference evidence="4 5" key="1">
    <citation type="journal article" date="2021" name="Commun. Biol.">
        <title>The genome of Shorea leprosula (Dipterocarpaceae) highlights the ecological relevance of drought in aseasonal tropical rainforests.</title>
        <authorList>
            <person name="Ng K.K.S."/>
            <person name="Kobayashi M.J."/>
            <person name="Fawcett J.A."/>
            <person name="Hatakeyama M."/>
            <person name="Paape T."/>
            <person name="Ng C.H."/>
            <person name="Ang C.C."/>
            <person name="Tnah L.H."/>
            <person name="Lee C.T."/>
            <person name="Nishiyama T."/>
            <person name="Sese J."/>
            <person name="O'Brien M.J."/>
            <person name="Copetti D."/>
            <person name="Mohd Noor M.I."/>
            <person name="Ong R.C."/>
            <person name="Putra M."/>
            <person name="Sireger I.Z."/>
            <person name="Indrioko S."/>
            <person name="Kosugi Y."/>
            <person name="Izuno A."/>
            <person name="Isagi Y."/>
            <person name="Lee S.L."/>
            <person name="Shimizu K.K."/>
        </authorList>
    </citation>
    <scope>NUCLEOTIDE SEQUENCE [LARGE SCALE GENOMIC DNA]</scope>
    <source>
        <strain evidence="4">214</strain>
    </source>
</reference>
<keyword evidence="2" id="KW-0677">Repeat</keyword>